<dbReference type="RefSeq" id="WP_377300010.1">
    <property type="nucleotide sequence ID" value="NZ_JAGGJU010000016.1"/>
</dbReference>
<dbReference type="Pfam" id="PF04860">
    <property type="entry name" value="Phage_portal"/>
    <property type="match status" value="1"/>
</dbReference>
<dbReference type="InterPro" id="IPR006944">
    <property type="entry name" value="Phage/GTA_portal"/>
</dbReference>
<dbReference type="Proteomes" id="UP000759443">
    <property type="component" value="Unassembled WGS sequence"/>
</dbReference>
<evidence type="ECO:0000313" key="3">
    <source>
        <dbReference type="Proteomes" id="UP000759443"/>
    </source>
</evidence>
<gene>
    <name evidence="2" type="ORF">J2Z17_004679</name>
</gene>
<feature type="region of interest" description="Disordered" evidence="1">
    <location>
        <begin position="1"/>
        <end position="45"/>
    </location>
</feature>
<sequence length="409" mass="43989">MRNPFRGPAGGRRTRAAVDERKAGEVPDGQVPGGQRPDGRKGLGSVGSMGPISLIAGEMRGRRTAATYPALAREGFLANPVAHRCVRLVAEAAAGLSWLCYRGSEELRMHPALDLVNRPNGRQGQGDFFETLYGHLLLSGNAYVEPVRLGRRLAELHLLRPDRVSVVEGKNGWPVGHDYRVGGSLRRIAAEGGTALLHLKLFHPLDDQLGFSPLGAATAALDLSNAAMRWNRALIDNSARPSGALVYQPKEGGNLSADQYERLKAELDEGYSGPMRAGRPLLLEGGLDWKAMGMSPRDMDFEAAKNGAARDIALALGVPPMLLAIPGDNTYANYQEANRAFFRLTVLPLANRIAGGFSAFLSGAYGETLKLVPDLDQAAGLTAERDALWTRVGQADFLTDAEKREAVGY</sequence>
<comment type="caution">
    <text evidence="2">The sequence shown here is derived from an EMBL/GenBank/DDBJ whole genome shotgun (WGS) entry which is preliminary data.</text>
</comment>
<name>A0ABS4E5J4_9HYPH</name>
<dbReference type="NCBIfam" id="TIGR01537">
    <property type="entry name" value="portal_HK97"/>
    <property type="match status" value="1"/>
</dbReference>
<evidence type="ECO:0000256" key="1">
    <source>
        <dbReference type="SAM" id="MobiDB-lite"/>
    </source>
</evidence>
<organism evidence="2 3">
    <name type="scientific">Rhizobium halophytocola</name>
    <dbReference type="NCBI Taxonomy" id="735519"/>
    <lineage>
        <taxon>Bacteria</taxon>
        <taxon>Pseudomonadati</taxon>
        <taxon>Pseudomonadota</taxon>
        <taxon>Alphaproteobacteria</taxon>
        <taxon>Hyphomicrobiales</taxon>
        <taxon>Rhizobiaceae</taxon>
        <taxon>Rhizobium/Agrobacterium group</taxon>
        <taxon>Rhizobium</taxon>
    </lineage>
</organism>
<dbReference type="EMBL" id="JAGGJU010000016">
    <property type="protein sequence ID" value="MBP1853218.1"/>
    <property type="molecule type" value="Genomic_DNA"/>
</dbReference>
<reference evidence="2 3" key="1">
    <citation type="submission" date="2021-03" db="EMBL/GenBank/DDBJ databases">
        <title>Genomic Encyclopedia of Type Strains, Phase IV (KMG-IV): sequencing the most valuable type-strain genomes for metagenomic binning, comparative biology and taxonomic classification.</title>
        <authorList>
            <person name="Goeker M."/>
        </authorList>
    </citation>
    <scope>NUCLEOTIDE SEQUENCE [LARGE SCALE GENOMIC DNA]</scope>
    <source>
        <strain evidence="2 3">DSM 21600</strain>
    </source>
</reference>
<keyword evidence="3" id="KW-1185">Reference proteome</keyword>
<dbReference type="InterPro" id="IPR006427">
    <property type="entry name" value="Portal_HK97"/>
</dbReference>
<evidence type="ECO:0000313" key="2">
    <source>
        <dbReference type="EMBL" id="MBP1853218.1"/>
    </source>
</evidence>
<accession>A0ABS4E5J4</accession>
<feature type="compositionally biased region" description="Basic and acidic residues" evidence="1">
    <location>
        <begin position="16"/>
        <end position="25"/>
    </location>
</feature>
<proteinExistence type="predicted"/>
<protein>
    <submittedName>
        <fullName evidence="2">HK97 family phage portal protein</fullName>
    </submittedName>
</protein>